<dbReference type="Proteomes" id="UP000801492">
    <property type="component" value="Unassembled WGS sequence"/>
</dbReference>
<evidence type="ECO:0000313" key="1">
    <source>
        <dbReference type="EMBL" id="KAF2880807.1"/>
    </source>
</evidence>
<accession>A0A8K0CAP3</accession>
<reference evidence="1" key="1">
    <citation type="submission" date="2019-08" db="EMBL/GenBank/DDBJ databases">
        <title>The genome of the North American firefly Photinus pyralis.</title>
        <authorList>
            <consortium name="Photinus pyralis genome working group"/>
            <person name="Fallon T.R."/>
            <person name="Sander Lower S.E."/>
            <person name="Weng J.-K."/>
        </authorList>
    </citation>
    <scope>NUCLEOTIDE SEQUENCE</scope>
    <source>
        <strain evidence="1">TRF0915ILg1</strain>
        <tissue evidence="1">Whole body</tissue>
    </source>
</reference>
<dbReference type="EMBL" id="VTPC01090904">
    <property type="protein sequence ID" value="KAF2880807.1"/>
    <property type="molecule type" value="Genomic_DNA"/>
</dbReference>
<sequence>MRKRTTISPCDILLANSEFQRCLYFVVDPIDKRFYVPKPLQGVVCCMCLCRDHQINATTKMGSSGKERFVERQRKKKVASLKKEMKKGTNDFISLDLLSIYGNCGRITLESTIVETTKVICKCGLRILPEEEVKKYVVFFLSTSKIILLPPKK</sequence>
<organism evidence="1 2">
    <name type="scientific">Ignelater luminosus</name>
    <name type="common">Cucubano</name>
    <name type="synonym">Pyrophorus luminosus</name>
    <dbReference type="NCBI Taxonomy" id="2038154"/>
    <lineage>
        <taxon>Eukaryota</taxon>
        <taxon>Metazoa</taxon>
        <taxon>Ecdysozoa</taxon>
        <taxon>Arthropoda</taxon>
        <taxon>Hexapoda</taxon>
        <taxon>Insecta</taxon>
        <taxon>Pterygota</taxon>
        <taxon>Neoptera</taxon>
        <taxon>Endopterygota</taxon>
        <taxon>Coleoptera</taxon>
        <taxon>Polyphaga</taxon>
        <taxon>Elateriformia</taxon>
        <taxon>Elateroidea</taxon>
        <taxon>Elateridae</taxon>
        <taxon>Agrypninae</taxon>
        <taxon>Pyrophorini</taxon>
        <taxon>Ignelater</taxon>
    </lineage>
</organism>
<proteinExistence type="predicted"/>
<dbReference type="AlphaFoldDB" id="A0A8K0CAP3"/>
<protein>
    <submittedName>
        <fullName evidence="1">Uncharacterized protein</fullName>
    </submittedName>
</protein>
<gene>
    <name evidence="1" type="ORF">ILUMI_25364</name>
</gene>
<keyword evidence="2" id="KW-1185">Reference proteome</keyword>
<name>A0A8K0CAP3_IGNLU</name>
<evidence type="ECO:0000313" key="2">
    <source>
        <dbReference type="Proteomes" id="UP000801492"/>
    </source>
</evidence>
<comment type="caution">
    <text evidence="1">The sequence shown here is derived from an EMBL/GenBank/DDBJ whole genome shotgun (WGS) entry which is preliminary data.</text>
</comment>